<gene>
    <name evidence="2" type="ORF">AOB60_20380</name>
</gene>
<evidence type="ECO:0000313" key="2">
    <source>
        <dbReference type="EMBL" id="PNE42755.1"/>
    </source>
</evidence>
<dbReference type="AlphaFoldDB" id="A0A2N8PP02"/>
<dbReference type="EMBL" id="LJSN01000002">
    <property type="protein sequence ID" value="PNE42755.1"/>
    <property type="molecule type" value="Genomic_DNA"/>
</dbReference>
<comment type="caution">
    <text evidence="2">The sequence shown here is derived from an EMBL/GenBank/DDBJ whole genome shotgun (WGS) entry which is preliminary data.</text>
</comment>
<organism evidence="2 3">
    <name type="scientific">Streptomyces noursei</name>
    <name type="common">Streptomyces albulus</name>
    <dbReference type="NCBI Taxonomy" id="1971"/>
    <lineage>
        <taxon>Bacteria</taxon>
        <taxon>Bacillati</taxon>
        <taxon>Actinomycetota</taxon>
        <taxon>Actinomycetes</taxon>
        <taxon>Kitasatosporales</taxon>
        <taxon>Streptomycetaceae</taxon>
        <taxon>Streptomyces</taxon>
    </lineage>
</organism>
<dbReference type="Proteomes" id="UP000236047">
    <property type="component" value="Unassembled WGS sequence"/>
</dbReference>
<feature type="region of interest" description="Disordered" evidence="1">
    <location>
        <begin position="143"/>
        <end position="182"/>
    </location>
</feature>
<proteinExistence type="predicted"/>
<reference evidence="3" key="1">
    <citation type="submission" date="2015-09" db="EMBL/GenBank/DDBJ databases">
        <authorList>
            <person name="Graham D.E."/>
            <person name="Mahan K.M."/>
            <person name="Klingeman D.M."/>
            <person name="Fida T."/>
            <person name="Giannone R.J."/>
            <person name="Hettich R.L."/>
            <person name="Parry R.J."/>
            <person name="Spain J.C."/>
        </authorList>
    </citation>
    <scope>NUCLEOTIDE SEQUENCE [LARGE SCALE GENOMIC DNA]</scope>
    <source>
        <strain evidence="3">JCM 4701</strain>
    </source>
</reference>
<accession>A0A2N8PP02</accession>
<evidence type="ECO:0008006" key="4">
    <source>
        <dbReference type="Google" id="ProtNLM"/>
    </source>
</evidence>
<name>A0A2N8PP02_STRNR</name>
<protein>
    <recommendedName>
        <fullName evidence="4">Collagen-like protein</fullName>
    </recommendedName>
</protein>
<evidence type="ECO:0000256" key="1">
    <source>
        <dbReference type="SAM" id="MobiDB-lite"/>
    </source>
</evidence>
<dbReference type="Gene3D" id="1.20.5.320">
    <property type="entry name" value="6-Phosphogluconate Dehydrogenase, domain 3"/>
    <property type="match status" value="1"/>
</dbReference>
<dbReference type="RefSeq" id="WP_146051151.1">
    <property type="nucleotide sequence ID" value="NZ_LJSN01000002.1"/>
</dbReference>
<keyword evidence="3" id="KW-1185">Reference proteome</keyword>
<sequence length="482" mass="49083">MLPDSIPTVTITGRFLSPDGRPLSGTIVFRAPAQLTFPAADVILGGPVTAQLDAQGQISATLPATDAPGMIPDGWSYTVTESLSGIPAGRSYQVLLPAEAPEVDLADIAPTDPTKPNYVPVRGASAYEVAKAEGFEGTRPDWLASLVGPRGPEGQRGPAGPQGETGPQGARGERGTPGADGRVQSVNGQAAAEVTLAAADVGAVPAAAAGAPGGVAQLDDTGRVPTTQLPPTAGAVASVNGKAGAVQLTAGDVGALATSTRGAAGGVASLDADGRVPATQLPPATGARNTWSPQALGFQAWTCDPYTVSNPVAKFLAPQRLYVCGINITEPTQVNRVIMFARGYGGVPADRFAAGIYREDGTKVTGTAAPVSLDMAGQTAGSPPQMINNHIGATAIAMPSTVTLAPGRYWVTWVLTTGSTSDYAYFHVQNESPVAAANFFFGTPFARAWYLNGQPNTPARLNQAEAGVLTDHDIPIMAVALA</sequence>
<evidence type="ECO:0000313" key="3">
    <source>
        <dbReference type="Proteomes" id="UP000236047"/>
    </source>
</evidence>